<evidence type="ECO:0000256" key="4">
    <source>
        <dbReference type="ARBA" id="ARBA00022801"/>
    </source>
</evidence>
<dbReference type="Pfam" id="PF01541">
    <property type="entry name" value="GIY-YIG"/>
    <property type="match status" value="1"/>
</dbReference>
<accession>A0A4U7B6U0</accession>
<name>A0A4U7B6U0_9PEZI</name>
<keyword evidence="1 8" id="KW-0540">Nuclease</keyword>
<gene>
    <name evidence="11" type="ORF">C1H76_0873</name>
</gene>
<keyword evidence="5 8" id="KW-0233">DNA recombination</keyword>
<dbReference type="EMBL" id="PTQR01000011">
    <property type="protein sequence ID" value="TKX26719.1"/>
    <property type="molecule type" value="Genomic_DNA"/>
</dbReference>
<dbReference type="CDD" id="cd10455">
    <property type="entry name" value="GIY-YIG_SLX1"/>
    <property type="match status" value="1"/>
</dbReference>
<organism evidence="11 12">
    <name type="scientific">Elsinoe australis</name>
    <dbReference type="NCBI Taxonomy" id="40998"/>
    <lineage>
        <taxon>Eukaryota</taxon>
        <taxon>Fungi</taxon>
        <taxon>Dikarya</taxon>
        <taxon>Ascomycota</taxon>
        <taxon>Pezizomycotina</taxon>
        <taxon>Dothideomycetes</taxon>
        <taxon>Dothideomycetidae</taxon>
        <taxon>Myriangiales</taxon>
        <taxon>Elsinoaceae</taxon>
        <taxon>Elsinoe</taxon>
    </lineage>
</organism>
<dbReference type="InterPro" id="IPR000305">
    <property type="entry name" value="GIY-YIG_endonuc"/>
</dbReference>
<dbReference type="HAMAP" id="MF_03100">
    <property type="entry name" value="Endonuc_su_Slx1"/>
    <property type="match status" value="1"/>
</dbReference>
<dbReference type="InterPro" id="IPR027520">
    <property type="entry name" value="Slx1"/>
</dbReference>
<dbReference type="InterPro" id="IPR035901">
    <property type="entry name" value="GIY-YIG_endonuc_sf"/>
</dbReference>
<dbReference type="PANTHER" id="PTHR20208">
    <property type="entry name" value="STRUCTURE-SPECIFIC ENDONUCLEASE SUBUNIT SLX1"/>
    <property type="match status" value="1"/>
</dbReference>
<dbReference type="GO" id="GO:0000724">
    <property type="term" value="P:double-strand break repair via homologous recombination"/>
    <property type="evidence" value="ECO:0007669"/>
    <property type="project" value="TreeGrafter"/>
</dbReference>
<dbReference type="InterPro" id="IPR048749">
    <property type="entry name" value="SLX1_C"/>
</dbReference>
<feature type="compositionally biased region" description="Basic residues" evidence="9">
    <location>
        <begin position="395"/>
        <end position="407"/>
    </location>
</feature>
<evidence type="ECO:0000313" key="11">
    <source>
        <dbReference type="EMBL" id="TKX26719.1"/>
    </source>
</evidence>
<evidence type="ECO:0000259" key="10">
    <source>
        <dbReference type="PROSITE" id="PS50164"/>
    </source>
</evidence>
<dbReference type="Proteomes" id="UP000308133">
    <property type="component" value="Unassembled WGS sequence"/>
</dbReference>
<dbReference type="GO" id="GO:0017108">
    <property type="term" value="F:5'-flap endonuclease activity"/>
    <property type="evidence" value="ECO:0007669"/>
    <property type="project" value="InterPro"/>
</dbReference>
<comment type="caution">
    <text evidence="11">The sequence shown here is derived from an EMBL/GenBank/DDBJ whole genome shotgun (WGS) entry which is preliminary data.</text>
</comment>
<proteinExistence type="inferred from homology"/>
<dbReference type="FunFam" id="3.40.1440.10:FF:000006">
    <property type="entry name" value="Structure-specific endonuclease subunit SLX1"/>
    <property type="match status" value="1"/>
</dbReference>
<feature type="compositionally biased region" description="Acidic residues" evidence="9">
    <location>
        <begin position="339"/>
        <end position="349"/>
    </location>
</feature>
<dbReference type="Gene3D" id="3.30.40.10">
    <property type="entry name" value="Zinc/RING finger domain, C3HC4 (zinc finger)"/>
    <property type="match status" value="1"/>
</dbReference>
<comment type="similarity">
    <text evidence="8">Belongs to the SLX1 family.</text>
</comment>
<dbReference type="GO" id="GO:0008821">
    <property type="term" value="F:crossover junction DNA endonuclease activity"/>
    <property type="evidence" value="ECO:0007669"/>
    <property type="project" value="TreeGrafter"/>
</dbReference>
<keyword evidence="3 8" id="KW-0227">DNA damage</keyword>
<evidence type="ECO:0000256" key="8">
    <source>
        <dbReference type="HAMAP-Rule" id="MF_03100"/>
    </source>
</evidence>
<keyword evidence="7 8" id="KW-0539">Nucleus</keyword>
<dbReference type="SUPFAM" id="SSF82771">
    <property type="entry name" value="GIY-YIG endonuclease"/>
    <property type="match status" value="1"/>
</dbReference>
<evidence type="ECO:0000256" key="5">
    <source>
        <dbReference type="ARBA" id="ARBA00023172"/>
    </source>
</evidence>
<comment type="cofactor">
    <cofactor evidence="8">
        <name>a divalent metal cation</name>
        <dbReference type="ChEBI" id="CHEBI:60240"/>
    </cofactor>
</comment>
<evidence type="ECO:0000256" key="3">
    <source>
        <dbReference type="ARBA" id="ARBA00022763"/>
    </source>
</evidence>
<dbReference type="PANTHER" id="PTHR20208:SF10">
    <property type="entry name" value="STRUCTURE-SPECIFIC ENDONUCLEASE SUBUNIT SLX1"/>
    <property type="match status" value="1"/>
</dbReference>
<comment type="subunit">
    <text evidence="8">Forms a heterodimer with SLX4.</text>
</comment>
<sequence>MDRPIPAFYCCYLLRSTVRHSSLYVGSTPNPVRRLNQHNGKTKGGAVRTSRLTLRPWEMSCIVVGFASKIAALQFEWAWQNTHLTRHIPPDERITRMGTKTKYSPRTGRKHTKVTRPRMSLSDRLINLHILLSAQSFRRWPLSVRFFAEDVYKAWQKVVLQRQALPLLPSEVVCDAARNHKSTNKQQDEHIENDENIEPKTGIHALDYTYQPMKEHLEHSLSRLVDDKLHCHSCKTDLSPSADLILICPHRECNSAYHLTCLSGKFVSTDDESVLPKAQACPSCAKQVRWSDLVKDLSLRSRGSKEQAALFKQKGCKKGPKPAKEAASDLLEALSEMSELTELDDEDVMPDSPVVSGRADAEDTVAGAPQDEWQELVDESDDQYVSSKNTESPRKRASKGKGLKKYVKTGNESDWSNAEEID</sequence>
<evidence type="ECO:0000313" key="12">
    <source>
        <dbReference type="Proteomes" id="UP000308133"/>
    </source>
</evidence>
<dbReference type="InterPro" id="IPR013083">
    <property type="entry name" value="Znf_RING/FYVE/PHD"/>
</dbReference>
<keyword evidence="4 8" id="KW-0378">Hydrolase</keyword>
<dbReference type="PROSITE" id="PS50164">
    <property type="entry name" value="GIY_YIG"/>
    <property type="match status" value="1"/>
</dbReference>
<dbReference type="AlphaFoldDB" id="A0A4U7B6U0"/>
<keyword evidence="2 8" id="KW-0255">Endonuclease</keyword>
<comment type="caution">
    <text evidence="8">Lacks conserved residue(s) required for the propagation of feature annotation.</text>
</comment>
<feature type="compositionally biased region" description="Acidic residues" evidence="9">
    <location>
        <begin position="372"/>
        <end position="382"/>
    </location>
</feature>
<evidence type="ECO:0000256" key="7">
    <source>
        <dbReference type="ARBA" id="ARBA00023242"/>
    </source>
</evidence>
<protein>
    <submittedName>
        <fullName evidence="11">Structure-specific endonuclease subunit slx1</fullName>
    </submittedName>
</protein>
<feature type="region of interest" description="Disordered" evidence="9">
    <location>
        <begin position="339"/>
        <end position="422"/>
    </location>
</feature>
<evidence type="ECO:0000256" key="9">
    <source>
        <dbReference type="SAM" id="MobiDB-lite"/>
    </source>
</evidence>
<dbReference type="Pfam" id="PF21202">
    <property type="entry name" value="SLX1_C"/>
    <property type="match status" value="1"/>
</dbReference>
<evidence type="ECO:0000256" key="1">
    <source>
        <dbReference type="ARBA" id="ARBA00022722"/>
    </source>
</evidence>
<evidence type="ECO:0000256" key="6">
    <source>
        <dbReference type="ARBA" id="ARBA00023204"/>
    </source>
</evidence>
<dbReference type="Gene3D" id="3.40.1440.10">
    <property type="entry name" value="GIY-YIG endonuclease"/>
    <property type="match status" value="1"/>
</dbReference>
<reference evidence="11 12" key="1">
    <citation type="submission" date="2018-02" db="EMBL/GenBank/DDBJ databases">
        <title>Draft genome sequences of Elsinoe sp., causing black scab on jojoba.</title>
        <authorList>
            <person name="Stodart B."/>
            <person name="Jeffress S."/>
            <person name="Ash G."/>
            <person name="Arun Chinnappa K."/>
        </authorList>
    </citation>
    <scope>NUCLEOTIDE SEQUENCE [LARGE SCALE GENOMIC DNA]</scope>
    <source>
        <strain evidence="11 12">Hillstone_2</strain>
    </source>
</reference>
<feature type="domain" description="GIY-YIG" evidence="10">
    <location>
        <begin position="7"/>
        <end position="89"/>
    </location>
</feature>
<evidence type="ECO:0000256" key="2">
    <source>
        <dbReference type="ARBA" id="ARBA00022759"/>
    </source>
</evidence>
<comment type="function">
    <text evidence="8">Catalytic subunit of the SLX1-SLX4 structure-specific endonuclease that resolves DNA secondary structures generated during DNA repair and recombination. Has endonuclease activity towards branched DNA substrates, introducing single-strand cuts in duplex DNA close to junctions with ss-DNA.</text>
</comment>
<keyword evidence="6 8" id="KW-0234">DNA repair</keyword>
<dbReference type="GO" id="GO:0033557">
    <property type="term" value="C:Slx1-Slx4 complex"/>
    <property type="evidence" value="ECO:0007669"/>
    <property type="project" value="UniProtKB-UniRule"/>
</dbReference>
<dbReference type="InterPro" id="IPR050381">
    <property type="entry name" value="SLX1_endonuclease"/>
</dbReference>
<comment type="subcellular location">
    <subcellularLocation>
        <location evidence="8">Nucleus</location>
    </subcellularLocation>
</comment>